<protein>
    <submittedName>
        <fullName evidence="5">Uncharacterized protein</fullName>
    </submittedName>
</protein>
<evidence type="ECO:0000256" key="1">
    <source>
        <dbReference type="ARBA" id="ARBA00049244"/>
    </source>
</evidence>
<dbReference type="InterPro" id="IPR030559">
    <property type="entry name" value="PolZ_Rev3"/>
</dbReference>
<feature type="compositionally biased region" description="Polar residues" evidence="2">
    <location>
        <begin position="829"/>
        <end position="855"/>
    </location>
</feature>
<dbReference type="GO" id="GO:0000724">
    <property type="term" value="P:double-strand break repair via homologous recombination"/>
    <property type="evidence" value="ECO:0007669"/>
    <property type="project" value="TreeGrafter"/>
</dbReference>
<dbReference type="InterPro" id="IPR056435">
    <property type="entry name" value="DPOD/Z_N"/>
</dbReference>
<gene>
    <name evidence="5" type="ORF">BOTNAR_0262g00090</name>
</gene>
<feature type="compositionally biased region" description="Basic and acidic residues" evidence="2">
    <location>
        <begin position="508"/>
        <end position="530"/>
    </location>
</feature>
<dbReference type="PANTHER" id="PTHR45812">
    <property type="entry name" value="DNA POLYMERASE ZETA CATALYTIC SUBUNIT"/>
    <property type="match status" value="1"/>
</dbReference>
<dbReference type="OrthoDB" id="2414538at2759"/>
<dbReference type="EMBL" id="PQXJ01000262">
    <property type="protein sequence ID" value="TGO54653.1"/>
    <property type="molecule type" value="Genomic_DNA"/>
</dbReference>
<dbReference type="GO" id="GO:0016035">
    <property type="term" value="C:zeta DNA polymerase complex"/>
    <property type="evidence" value="ECO:0007669"/>
    <property type="project" value="InterPro"/>
</dbReference>
<evidence type="ECO:0000259" key="4">
    <source>
        <dbReference type="Pfam" id="PF24065"/>
    </source>
</evidence>
<dbReference type="Gene3D" id="3.30.342.10">
    <property type="entry name" value="DNA Polymerase, chain B, domain 1"/>
    <property type="match status" value="1"/>
</dbReference>
<dbReference type="SUPFAM" id="SSF53098">
    <property type="entry name" value="Ribonuclease H-like"/>
    <property type="match status" value="1"/>
</dbReference>
<dbReference type="GO" id="GO:0005634">
    <property type="term" value="C:nucleus"/>
    <property type="evidence" value="ECO:0007669"/>
    <property type="project" value="TreeGrafter"/>
</dbReference>
<dbReference type="Proteomes" id="UP000297452">
    <property type="component" value="Unassembled WGS sequence"/>
</dbReference>
<accession>A0A4Z1ICX2</accession>
<feature type="region of interest" description="Disordered" evidence="2">
    <location>
        <begin position="500"/>
        <end position="536"/>
    </location>
</feature>
<proteinExistence type="predicted"/>
<comment type="caution">
    <text evidence="5">The sequence shown here is derived from an EMBL/GenBank/DDBJ whole genome shotgun (WGS) entry which is preliminary data.</text>
</comment>
<sequence length="855" mass="97364">MDLFRVRLDCIDHYQATPSQFDPQLKRNIKPSDIHKEPKVPVIRIFGSTETGQKVCAHIHGAFHYLYIEYEGSLDPDEVGRYIHRLHLSIDYALAVSYRRNAYDGNAKFVARITLVKAVPFYGFHVGYRFNLKIYMLNPMVMTRLADILRQGTVMKRVFQPYEAHLQFLLQWMADYNLYGCGYIDSSEATFRGPVPLYNEISSSMHLWHDRSIPDHLITNDVYLPRVSHCSLEVDICVKNILNRRDVKPRLLHHDFAQNLDPSAPDEKLVQSMAGLWKDETRRRKSKIPNATAGSSPFPAEVLFSMSADPRYSQNGGWMHEGEHREMVKGLIQQERNGGDHSKPTFKTFVKPRPFENSVKTSLESVEDLYPENLRLAFQSVYEEQGHHNLHGHRGEREVDETLVELAISQEENEDDYDSDEDIMREIEFSQKRKGDYIDEALPKSETDAMFGDEAYSSAASLDELQAVQLKESKAHHNFVHSQTASVVADALASKSAQISHLASQIDSGHDSGHDHRSQDINPERKRPPLEQEFPDAKRRKTITMAQSPLQLSPTLSLGPRDEHIEQGTSLELKPPGAKISSQDSLNFPVTKDSHDSNTMLKLSQRFGDVDTPTAKRHVSFLPNPALTTNNFVKTVSMSNSTTIQSPIRKLGSSIQDKLFRGIKDSFEASNDTLLLAHHQSPPSAHFVSTTMSNFNLPLILHQDAFYSREEDVHESTREWAGREFKLGSTSVQFLPDFDPSATSDATFGLEPVVIPDRTKDEEVYHHRRRECSLRAWTFTETPPSYAKVHIWARNQESKMNGKSEKPKRGAPSKSVSRHRREAKLSQIDGPTQKNPHGFKYTQNGKTINIQREDQ</sequence>
<comment type="catalytic activity">
    <reaction evidence="1">
        <text>DNA(n) + a 2'-deoxyribonucleoside 5'-triphosphate = DNA(n+1) + diphosphate</text>
        <dbReference type="Rhea" id="RHEA:22508"/>
        <dbReference type="Rhea" id="RHEA-COMP:17339"/>
        <dbReference type="Rhea" id="RHEA-COMP:17340"/>
        <dbReference type="ChEBI" id="CHEBI:33019"/>
        <dbReference type="ChEBI" id="CHEBI:61560"/>
        <dbReference type="ChEBI" id="CHEBI:173112"/>
        <dbReference type="EC" id="2.7.7.7"/>
    </reaction>
</comment>
<dbReference type="Pfam" id="PF24065">
    <property type="entry name" value="REV3_N"/>
    <property type="match status" value="1"/>
</dbReference>
<evidence type="ECO:0000313" key="5">
    <source>
        <dbReference type="EMBL" id="TGO54653.1"/>
    </source>
</evidence>
<dbReference type="PANTHER" id="PTHR45812:SF1">
    <property type="entry name" value="DNA POLYMERASE ZETA CATALYTIC SUBUNIT"/>
    <property type="match status" value="1"/>
</dbReference>
<feature type="compositionally biased region" description="Basic and acidic residues" evidence="2">
    <location>
        <begin position="797"/>
        <end position="808"/>
    </location>
</feature>
<dbReference type="InterPro" id="IPR012337">
    <property type="entry name" value="RNaseH-like_sf"/>
</dbReference>
<evidence type="ECO:0000256" key="2">
    <source>
        <dbReference type="SAM" id="MobiDB-lite"/>
    </source>
</evidence>
<reference evidence="5 6" key="1">
    <citation type="submission" date="2017-12" db="EMBL/GenBank/DDBJ databases">
        <title>Comparative genomics of Botrytis spp.</title>
        <authorList>
            <person name="Valero-Jimenez C.A."/>
            <person name="Tapia P."/>
            <person name="Veloso J."/>
            <person name="Silva-Moreno E."/>
            <person name="Staats M."/>
            <person name="Valdes J.H."/>
            <person name="Van Kan J.A.L."/>
        </authorList>
    </citation>
    <scope>NUCLEOTIDE SEQUENCE [LARGE SCALE GENOMIC DNA]</scope>
    <source>
        <strain evidence="5 6">MUCL2120</strain>
    </source>
</reference>
<feature type="region of interest" description="Disordered" evidence="2">
    <location>
        <begin position="797"/>
        <end position="855"/>
    </location>
</feature>
<evidence type="ECO:0000259" key="3">
    <source>
        <dbReference type="Pfam" id="PF24055"/>
    </source>
</evidence>
<keyword evidence="6" id="KW-1185">Reference proteome</keyword>
<name>A0A4Z1ICX2_9HELO</name>
<dbReference type="AlphaFoldDB" id="A0A4Z1ICX2"/>
<dbReference type="FunFam" id="3.30.342.10:FF:000018">
    <property type="entry name" value="DNA polymerase"/>
    <property type="match status" value="1"/>
</dbReference>
<dbReference type="Pfam" id="PF24055">
    <property type="entry name" value="POL3_N"/>
    <property type="match status" value="1"/>
</dbReference>
<dbReference type="GO" id="GO:0003887">
    <property type="term" value="F:DNA-directed DNA polymerase activity"/>
    <property type="evidence" value="ECO:0007669"/>
    <property type="project" value="UniProtKB-EC"/>
</dbReference>
<dbReference type="InterPro" id="IPR056447">
    <property type="entry name" value="REV3_N"/>
</dbReference>
<feature type="domain" description="DNA polymerase zeta catalytic subunit N-terminal" evidence="4">
    <location>
        <begin position="4"/>
        <end position="60"/>
    </location>
</feature>
<dbReference type="STRING" id="278944.A0A4Z1ICX2"/>
<organism evidence="5 6">
    <name type="scientific">Botryotinia narcissicola</name>
    <dbReference type="NCBI Taxonomy" id="278944"/>
    <lineage>
        <taxon>Eukaryota</taxon>
        <taxon>Fungi</taxon>
        <taxon>Dikarya</taxon>
        <taxon>Ascomycota</taxon>
        <taxon>Pezizomycotina</taxon>
        <taxon>Leotiomycetes</taxon>
        <taxon>Helotiales</taxon>
        <taxon>Sclerotiniaceae</taxon>
        <taxon>Botryotinia</taxon>
    </lineage>
</organism>
<feature type="domain" description="DNA polymerase delta/zeta catalytic subunit N-terminal" evidence="3">
    <location>
        <begin position="61"/>
        <end position="142"/>
    </location>
</feature>
<dbReference type="GO" id="GO:0042276">
    <property type="term" value="P:error-prone translesion synthesis"/>
    <property type="evidence" value="ECO:0007669"/>
    <property type="project" value="TreeGrafter"/>
</dbReference>
<evidence type="ECO:0000313" key="6">
    <source>
        <dbReference type="Proteomes" id="UP000297452"/>
    </source>
</evidence>